<feature type="compositionally biased region" description="Polar residues" evidence="1">
    <location>
        <begin position="101"/>
        <end position="118"/>
    </location>
</feature>
<feature type="compositionally biased region" description="Polar residues" evidence="1">
    <location>
        <begin position="469"/>
        <end position="480"/>
    </location>
</feature>
<accession>A0A2I4DTX3</accession>
<dbReference type="Gene3D" id="1.10.10.60">
    <property type="entry name" value="Homeodomain-like"/>
    <property type="match status" value="1"/>
</dbReference>
<dbReference type="OrthoDB" id="272624at2759"/>
<feature type="compositionally biased region" description="Basic residues" evidence="1">
    <location>
        <begin position="290"/>
        <end position="302"/>
    </location>
</feature>
<evidence type="ECO:0000313" key="7">
    <source>
        <dbReference type="RefSeq" id="XP_035542595.1"/>
    </source>
</evidence>
<reference evidence="4 5" key="1">
    <citation type="submission" date="2025-04" db="UniProtKB">
        <authorList>
            <consortium name="RefSeq"/>
        </authorList>
    </citation>
    <scope>IDENTIFICATION</scope>
    <source>
        <tissue evidence="4 5">Leaves</tissue>
    </source>
</reference>
<feature type="compositionally biased region" description="Basic and acidic residues" evidence="1">
    <location>
        <begin position="787"/>
        <end position="797"/>
    </location>
</feature>
<dbReference type="Gramene" id="Jr16_17760_p1">
    <property type="protein sequence ID" value="cds.Jr16_17760_p1"/>
    <property type="gene ID" value="Jr16_17760"/>
</dbReference>
<dbReference type="PANTHER" id="PTHR22929">
    <property type="entry name" value="RNA POLYMERASE III TRANSCRIPTION INITIATION FACTOR B"/>
    <property type="match status" value="1"/>
</dbReference>
<evidence type="ECO:0000256" key="1">
    <source>
        <dbReference type="SAM" id="MobiDB-lite"/>
    </source>
</evidence>
<evidence type="ECO:0000259" key="2">
    <source>
        <dbReference type="PROSITE" id="PS51293"/>
    </source>
</evidence>
<feature type="compositionally biased region" description="Acidic residues" evidence="1">
    <location>
        <begin position="773"/>
        <end position="786"/>
    </location>
</feature>
<feature type="compositionally biased region" description="Basic and acidic residues" evidence="1">
    <location>
        <begin position="303"/>
        <end position="314"/>
    </location>
</feature>
<feature type="region of interest" description="Disordered" evidence="1">
    <location>
        <begin position="286"/>
        <end position="314"/>
    </location>
</feature>
<dbReference type="RefSeq" id="XP_035542596.1">
    <property type="nucleotide sequence ID" value="XM_035686703.1"/>
</dbReference>
<evidence type="ECO:0000313" key="8">
    <source>
        <dbReference type="RefSeq" id="XP_035542596.1"/>
    </source>
</evidence>
<dbReference type="RefSeq" id="XP_035542594.1">
    <property type="nucleotide sequence ID" value="XM_035686701.1"/>
</dbReference>
<sequence>MDLDDPFCDDILETVKSKPKAGGKFQPKAKSSAKDGTSTSVPSGPSGSNDEKSVRLTSSGLETKQYARPVVAENKLTTGDGISAATSEIVCINQKSKDNESSFSDNKSLESVKTSSQHVMGEDIGSKDALHPEVATSESHIGWHSCMGILSAEIDSMEFELEPFGGILSEADATNGNDDREGSLSHSKMPTFLDFNNKDSVEHFGIRACNSVDSSALGACEAAEPQTCPDAHINRDTVTYREAGVSNNVVDIQINNGRSETEFQEAGAFSGMEDLDFMSQADTPFGLHTGKFRPKPKMKTRKEKPSTDISHPEVESVMHSQAPELVPSDTGYANVDSVPAFPADDLQDNSMRIDDFITLDPTSEISINEDSINLAKTSYSDCPVPRDILHSEDVPEILTELDSNCRRGEASTSSDLLQKCKRSATADEENNDDKSLRNLNNDGKSLRKLRKKVSFQLIDEPDGEANENGGFSSEPPNDSNIGEVEDGDDEDEYRVESDDEFRVESMSQKKRAPRKSKKSGVENGKPVQKRKRANEAADQLTKKPPKKFSHSTRRNRRCVDKVLLETPEDEIDPQRLPIKDLILLAEYKERLASKEAETSKTPLTNLRSYNSFPEESSYKGEAAFVSEQGRGSDDDQPSYEVPTNPFINYQSFMDKTPSTRWSKQDTELFYEAVRQFGTDFAMIQQLFPGRTRHQVKLKFKKEERQYPLRLSEALTSRAKDHSHFQLVIERLQQASQAEDAYVDDVVGRTGKEEEEEIVELTTQAKEEVAKPEQDEEVVVEDQEADLGEVHSPAKSDAGDDNLYDWSQYKSDY</sequence>
<feature type="region of interest" description="Disordered" evidence="1">
    <location>
        <begin position="761"/>
        <end position="812"/>
    </location>
</feature>
<organism evidence="3 5">
    <name type="scientific">Juglans regia</name>
    <name type="common">English walnut</name>
    <dbReference type="NCBI Taxonomy" id="51240"/>
    <lineage>
        <taxon>Eukaryota</taxon>
        <taxon>Viridiplantae</taxon>
        <taxon>Streptophyta</taxon>
        <taxon>Embryophyta</taxon>
        <taxon>Tracheophyta</taxon>
        <taxon>Spermatophyta</taxon>
        <taxon>Magnoliopsida</taxon>
        <taxon>eudicotyledons</taxon>
        <taxon>Gunneridae</taxon>
        <taxon>Pentapetalae</taxon>
        <taxon>rosids</taxon>
        <taxon>fabids</taxon>
        <taxon>Fagales</taxon>
        <taxon>Juglandaceae</taxon>
        <taxon>Juglans</taxon>
    </lineage>
</organism>
<dbReference type="InterPro" id="IPR017884">
    <property type="entry name" value="SANT_dom"/>
</dbReference>
<feature type="compositionally biased region" description="Acidic residues" evidence="1">
    <location>
        <begin position="483"/>
        <end position="493"/>
    </location>
</feature>
<dbReference type="PANTHER" id="PTHR22929:SF0">
    <property type="entry name" value="TRANSCRIPTION FACTOR TFIIIB COMPONENT B'' HOMOLOG"/>
    <property type="match status" value="1"/>
</dbReference>
<dbReference type="GO" id="GO:0070898">
    <property type="term" value="P:RNA polymerase III preinitiation complex assembly"/>
    <property type="evidence" value="ECO:0000318"/>
    <property type="project" value="GO_Central"/>
</dbReference>
<dbReference type="Pfam" id="PF15963">
    <property type="entry name" value="Myb_DNA-bind_7"/>
    <property type="match status" value="1"/>
</dbReference>
<dbReference type="SMART" id="SM00717">
    <property type="entry name" value="SANT"/>
    <property type="match status" value="1"/>
</dbReference>
<dbReference type="GeneID" id="108983431"/>
<name>A0A2I4DTX3_JUGRE</name>
<dbReference type="CDD" id="cd00167">
    <property type="entry name" value="SANT"/>
    <property type="match status" value="1"/>
</dbReference>
<gene>
    <name evidence="4 5 6 7 8" type="primary">LOC108983431</name>
</gene>
<dbReference type="RefSeq" id="XP_018810597.2">
    <property type="nucleotide sequence ID" value="XM_018955052.2"/>
</dbReference>
<feature type="region of interest" description="Disordered" evidence="1">
    <location>
        <begin position="458"/>
        <end position="557"/>
    </location>
</feature>
<dbReference type="InterPro" id="IPR039467">
    <property type="entry name" value="TFIIIB_B''_Myb"/>
</dbReference>
<feature type="compositionally biased region" description="Low complexity" evidence="1">
    <location>
        <begin position="36"/>
        <end position="48"/>
    </location>
</feature>
<dbReference type="InterPro" id="IPR009057">
    <property type="entry name" value="Homeodomain-like_sf"/>
</dbReference>
<dbReference type="GO" id="GO:0001156">
    <property type="term" value="F:TFIIIC-class transcription factor complex binding"/>
    <property type="evidence" value="ECO:0000318"/>
    <property type="project" value="GO_Central"/>
</dbReference>
<evidence type="ECO:0000313" key="4">
    <source>
        <dbReference type="RefSeq" id="XP_018810597.2"/>
    </source>
</evidence>
<dbReference type="InterPro" id="IPR001005">
    <property type="entry name" value="SANT/Myb"/>
</dbReference>
<feature type="region of interest" description="Disordered" evidence="1">
    <location>
        <begin position="16"/>
        <end position="63"/>
    </location>
</feature>
<evidence type="ECO:0000313" key="5">
    <source>
        <dbReference type="RefSeq" id="XP_018810599.2"/>
    </source>
</evidence>
<feature type="compositionally biased region" description="Basic residues" evidence="1">
    <location>
        <begin position="543"/>
        <end position="556"/>
    </location>
</feature>
<evidence type="ECO:0000313" key="3">
    <source>
        <dbReference type="Proteomes" id="UP000235220"/>
    </source>
</evidence>
<dbReference type="RefSeq" id="XP_035542595.1">
    <property type="nucleotide sequence ID" value="XM_035686702.1"/>
</dbReference>
<keyword evidence="3" id="KW-1185">Reference proteome</keyword>
<proteinExistence type="predicted"/>
<dbReference type="SUPFAM" id="SSF46689">
    <property type="entry name" value="Homeodomain-like"/>
    <property type="match status" value="1"/>
</dbReference>
<dbReference type="RefSeq" id="XP_018810599.2">
    <property type="nucleotide sequence ID" value="XM_018955054.2"/>
</dbReference>
<protein>
    <submittedName>
        <fullName evidence="4 5">Transcription factor TFIIIB component B''-like isoform X1</fullName>
    </submittedName>
</protein>
<dbReference type="PROSITE" id="PS51293">
    <property type="entry name" value="SANT"/>
    <property type="match status" value="1"/>
</dbReference>
<dbReference type="Proteomes" id="UP000235220">
    <property type="component" value="Chromosome 16"/>
</dbReference>
<dbReference type="KEGG" id="jre:108983431"/>
<evidence type="ECO:0000313" key="6">
    <source>
        <dbReference type="RefSeq" id="XP_035542594.1"/>
    </source>
</evidence>
<feature type="compositionally biased region" description="Basic residues" evidence="1">
    <location>
        <begin position="508"/>
        <end position="518"/>
    </location>
</feature>
<dbReference type="AlphaFoldDB" id="A0A2I4DTX3"/>
<feature type="domain" description="SANT" evidence="2">
    <location>
        <begin position="656"/>
        <end position="704"/>
    </location>
</feature>
<feature type="compositionally biased region" description="Basic and acidic residues" evidence="1">
    <location>
        <begin position="494"/>
        <end position="503"/>
    </location>
</feature>
<feature type="region of interest" description="Disordered" evidence="1">
    <location>
        <begin position="95"/>
        <end position="119"/>
    </location>
</feature>
<dbReference type="GO" id="GO:0000126">
    <property type="term" value="C:transcription factor TFIIIB complex"/>
    <property type="evidence" value="ECO:0000318"/>
    <property type="project" value="GO_Central"/>
</dbReference>